<dbReference type="PANTHER" id="PTHR10291">
    <property type="entry name" value="DEHYDRODOLICHYL DIPHOSPHATE SYNTHASE FAMILY MEMBER"/>
    <property type="match status" value="1"/>
</dbReference>
<dbReference type="EMBL" id="PSQE01000005">
    <property type="protein sequence ID" value="RHN56465.1"/>
    <property type="molecule type" value="Genomic_DNA"/>
</dbReference>
<dbReference type="Gene3D" id="3.40.1180.10">
    <property type="entry name" value="Decaprenyl diphosphate synthase-like"/>
    <property type="match status" value="1"/>
</dbReference>
<dbReference type="EMBL" id="CM001221">
    <property type="protein sequence ID" value="AES98583.2"/>
    <property type="molecule type" value="Genomic_DNA"/>
</dbReference>
<protein>
    <recommendedName>
        <fullName evidence="4">Alkyl transferase</fullName>
        <ecNumber evidence="4">2.5.1.-</ecNumber>
    </recommendedName>
</protein>
<dbReference type="GO" id="GO:0016765">
    <property type="term" value="F:transferase activity, transferring alkyl or aryl (other than methyl) groups"/>
    <property type="evidence" value="ECO:0007669"/>
    <property type="project" value="InterPro"/>
</dbReference>
<keyword evidence="3 4" id="KW-0808">Transferase</keyword>
<dbReference type="SUPFAM" id="SSF64005">
    <property type="entry name" value="Undecaprenyl diphosphate synthase"/>
    <property type="match status" value="1"/>
</dbReference>
<dbReference type="EC" id="2.5.1.-" evidence="4"/>
<dbReference type="AlphaFoldDB" id="G7K6E5"/>
<evidence type="ECO:0000256" key="1">
    <source>
        <dbReference type="ARBA" id="ARBA00001946"/>
    </source>
</evidence>
<accession>A0A0C3XNJ6</accession>
<dbReference type="Gramene" id="rna31871">
    <property type="protein sequence ID" value="RHN56465.1"/>
    <property type="gene ID" value="gene31871"/>
</dbReference>
<reference evidence="6" key="5">
    <citation type="journal article" date="2018" name="Nat. Plants">
        <title>Whole-genome landscape of Medicago truncatula symbiotic genes.</title>
        <authorList>
            <person name="Pecrix Y."/>
            <person name="Gamas P."/>
            <person name="Carrere S."/>
        </authorList>
    </citation>
    <scope>NUCLEOTIDE SEQUENCE</scope>
    <source>
        <tissue evidence="6">Leaves</tissue>
    </source>
</reference>
<accession>G7K6E5</accession>
<dbReference type="InterPro" id="IPR036424">
    <property type="entry name" value="UPP_synth-like_sf"/>
</dbReference>
<evidence type="ECO:0000256" key="3">
    <source>
        <dbReference type="ARBA" id="ARBA00022679"/>
    </source>
</evidence>
<gene>
    <name evidence="5" type="ordered locus">MTR_5g070220</name>
    <name evidence="6" type="ORF">MtrunA17_Chr5g0429781</name>
</gene>
<dbReference type="InterPro" id="IPR018520">
    <property type="entry name" value="UPP_synth-like_CS"/>
</dbReference>
<dbReference type="Proteomes" id="UP000265566">
    <property type="component" value="Chromosome 5"/>
</dbReference>
<reference evidence="5 8" key="1">
    <citation type="journal article" date="2011" name="Nature">
        <title>The Medicago genome provides insight into the evolution of rhizobial symbioses.</title>
        <authorList>
            <person name="Young N.D."/>
            <person name="Debelle F."/>
            <person name="Oldroyd G.E."/>
            <person name="Geurts R."/>
            <person name="Cannon S.B."/>
            <person name="Udvardi M.K."/>
            <person name="Benedito V.A."/>
            <person name="Mayer K.F."/>
            <person name="Gouzy J."/>
            <person name="Schoof H."/>
            <person name="Van de Peer Y."/>
            <person name="Proost S."/>
            <person name="Cook D.R."/>
            <person name="Meyers B.C."/>
            <person name="Spannagl M."/>
            <person name="Cheung F."/>
            <person name="De Mita S."/>
            <person name="Krishnakumar V."/>
            <person name="Gundlach H."/>
            <person name="Zhou S."/>
            <person name="Mudge J."/>
            <person name="Bharti A.K."/>
            <person name="Murray J.D."/>
            <person name="Naoumkina M.A."/>
            <person name="Rosen B."/>
            <person name="Silverstein K.A."/>
            <person name="Tang H."/>
            <person name="Rombauts S."/>
            <person name="Zhao P.X."/>
            <person name="Zhou P."/>
            <person name="Barbe V."/>
            <person name="Bardou P."/>
            <person name="Bechner M."/>
            <person name="Bellec A."/>
            <person name="Berger A."/>
            <person name="Berges H."/>
            <person name="Bidwell S."/>
            <person name="Bisseling T."/>
            <person name="Choisne N."/>
            <person name="Couloux A."/>
            <person name="Denny R."/>
            <person name="Deshpande S."/>
            <person name="Dai X."/>
            <person name="Doyle J.J."/>
            <person name="Dudez A.M."/>
            <person name="Farmer A.D."/>
            <person name="Fouteau S."/>
            <person name="Franken C."/>
            <person name="Gibelin C."/>
            <person name="Gish J."/>
            <person name="Goldstein S."/>
            <person name="Gonzalez A.J."/>
            <person name="Green P.J."/>
            <person name="Hallab A."/>
            <person name="Hartog M."/>
            <person name="Hua A."/>
            <person name="Humphray S.J."/>
            <person name="Jeong D.H."/>
            <person name="Jing Y."/>
            <person name="Jocker A."/>
            <person name="Kenton S.M."/>
            <person name="Kim D.J."/>
            <person name="Klee K."/>
            <person name="Lai H."/>
            <person name="Lang C."/>
            <person name="Lin S."/>
            <person name="Macmil S.L."/>
            <person name="Magdelenat G."/>
            <person name="Matthews L."/>
            <person name="McCorrison J."/>
            <person name="Monaghan E.L."/>
            <person name="Mun J.H."/>
            <person name="Najar F.Z."/>
            <person name="Nicholson C."/>
            <person name="Noirot C."/>
            <person name="O'Bleness M."/>
            <person name="Paule C.R."/>
            <person name="Poulain J."/>
            <person name="Prion F."/>
            <person name="Qin B."/>
            <person name="Qu C."/>
            <person name="Retzel E.F."/>
            <person name="Riddle C."/>
            <person name="Sallet E."/>
            <person name="Samain S."/>
            <person name="Samson N."/>
            <person name="Sanders I."/>
            <person name="Saurat O."/>
            <person name="Scarpelli C."/>
            <person name="Schiex T."/>
            <person name="Segurens B."/>
            <person name="Severin A.J."/>
            <person name="Sherrier D.J."/>
            <person name="Shi R."/>
            <person name="Sims S."/>
            <person name="Singer S.R."/>
            <person name="Sinharoy S."/>
            <person name="Sterck L."/>
            <person name="Viollet A."/>
            <person name="Wang B.B."/>
            <person name="Wang K."/>
            <person name="Wang M."/>
            <person name="Wang X."/>
            <person name="Warfsmann J."/>
            <person name="Weissenbach J."/>
            <person name="White D.D."/>
            <person name="White J.D."/>
            <person name="Wiley G.B."/>
            <person name="Wincker P."/>
            <person name="Xing Y."/>
            <person name="Yang L."/>
            <person name="Yao Z."/>
            <person name="Ying F."/>
            <person name="Zhai J."/>
            <person name="Zhou L."/>
            <person name="Zuber A."/>
            <person name="Denarie J."/>
            <person name="Dixon R.A."/>
            <person name="May G.D."/>
            <person name="Schwartz D.C."/>
            <person name="Rogers J."/>
            <person name="Quetier F."/>
            <person name="Town C.D."/>
            <person name="Roe B.A."/>
        </authorList>
    </citation>
    <scope>NUCLEOTIDE SEQUENCE [LARGE SCALE GENOMIC DNA]</scope>
    <source>
        <strain evidence="5">A17</strain>
        <strain evidence="7 8">cv. Jemalong A17</strain>
    </source>
</reference>
<evidence type="ECO:0000313" key="9">
    <source>
        <dbReference type="Proteomes" id="UP000265566"/>
    </source>
</evidence>
<comment type="cofactor">
    <cofactor evidence="1">
        <name>Mg(2+)</name>
        <dbReference type="ChEBI" id="CHEBI:18420"/>
    </cofactor>
</comment>
<dbReference type="EnsemblPlants" id="AES98583">
    <property type="protein sequence ID" value="AES98583"/>
    <property type="gene ID" value="MTR_5g070220"/>
</dbReference>
<evidence type="ECO:0000313" key="6">
    <source>
        <dbReference type="EMBL" id="RHN56465.1"/>
    </source>
</evidence>
<dbReference type="GO" id="GO:0005737">
    <property type="term" value="C:cytoplasm"/>
    <property type="evidence" value="ECO:0007669"/>
    <property type="project" value="UniProtKB-ARBA"/>
</dbReference>
<dbReference type="HOGENOM" id="CLU_038505_4_1_1"/>
<evidence type="ECO:0000256" key="2">
    <source>
        <dbReference type="ARBA" id="ARBA00005432"/>
    </source>
</evidence>
<evidence type="ECO:0000256" key="4">
    <source>
        <dbReference type="RuleBase" id="RU363018"/>
    </source>
</evidence>
<dbReference type="PROSITE" id="PS01066">
    <property type="entry name" value="UPP_SYNTHASE"/>
    <property type="match status" value="1"/>
</dbReference>
<evidence type="ECO:0000313" key="5">
    <source>
        <dbReference type="EMBL" id="AES98583.2"/>
    </source>
</evidence>
<reference evidence="7" key="3">
    <citation type="submission" date="2015-04" db="UniProtKB">
        <authorList>
            <consortium name="EnsemblPlants"/>
        </authorList>
    </citation>
    <scope>IDENTIFICATION</scope>
    <source>
        <strain evidence="7">cv. Jemalong A17</strain>
    </source>
</reference>
<keyword evidence="8" id="KW-1185">Reference proteome</keyword>
<organism evidence="5 8">
    <name type="scientific">Medicago truncatula</name>
    <name type="common">Barrel medic</name>
    <name type="synonym">Medicago tribuloides</name>
    <dbReference type="NCBI Taxonomy" id="3880"/>
    <lineage>
        <taxon>Eukaryota</taxon>
        <taxon>Viridiplantae</taxon>
        <taxon>Streptophyta</taxon>
        <taxon>Embryophyta</taxon>
        <taxon>Tracheophyta</taxon>
        <taxon>Spermatophyta</taxon>
        <taxon>Magnoliopsida</taxon>
        <taxon>eudicotyledons</taxon>
        <taxon>Gunneridae</taxon>
        <taxon>Pentapetalae</taxon>
        <taxon>rosids</taxon>
        <taxon>fabids</taxon>
        <taxon>Fabales</taxon>
        <taxon>Fabaceae</taxon>
        <taxon>Papilionoideae</taxon>
        <taxon>50 kb inversion clade</taxon>
        <taxon>NPAAA clade</taxon>
        <taxon>Hologalegina</taxon>
        <taxon>IRL clade</taxon>
        <taxon>Trifolieae</taxon>
        <taxon>Medicago</taxon>
    </lineage>
</organism>
<reference evidence="9" key="4">
    <citation type="journal article" date="2018" name="Nat. Plants">
        <title>Whole-genome landscape of Medicago truncatula symbiotic genes.</title>
        <authorList>
            <person name="Pecrix Y."/>
            <person name="Staton S.E."/>
            <person name="Sallet E."/>
            <person name="Lelandais-Briere C."/>
            <person name="Moreau S."/>
            <person name="Carrere S."/>
            <person name="Blein T."/>
            <person name="Jardinaud M.F."/>
            <person name="Latrasse D."/>
            <person name="Zouine M."/>
            <person name="Zahm M."/>
            <person name="Kreplak J."/>
            <person name="Mayjonade B."/>
            <person name="Satge C."/>
            <person name="Perez M."/>
            <person name="Cauet S."/>
            <person name="Marande W."/>
            <person name="Chantry-Darmon C."/>
            <person name="Lopez-Roques C."/>
            <person name="Bouchez O."/>
            <person name="Berard A."/>
            <person name="Debelle F."/>
            <person name="Munos S."/>
            <person name="Bendahmane A."/>
            <person name="Berges H."/>
            <person name="Niebel A."/>
            <person name="Buitink J."/>
            <person name="Frugier F."/>
            <person name="Benhamed M."/>
            <person name="Crespi M."/>
            <person name="Gouzy J."/>
            <person name="Gamas P."/>
        </authorList>
    </citation>
    <scope>NUCLEOTIDE SEQUENCE [LARGE SCALE GENOMIC DNA]</scope>
    <source>
        <strain evidence="9">cv. Jemalong A17</strain>
    </source>
</reference>
<dbReference type="Proteomes" id="UP000002051">
    <property type="component" value="Chromosome 5"/>
</dbReference>
<dbReference type="PANTHER" id="PTHR10291:SF0">
    <property type="entry name" value="DEHYDRODOLICHYL DIPHOSPHATE SYNTHASE 2"/>
    <property type="match status" value="1"/>
</dbReference>
<dbReference type="STRING" id="3880.G7K6E5"/>
<evidence type="ECO:0000313" key="8">
    <source>
        <dbReference type="Proteomes" id="UP000002051"/>
    </source>
</evidence>
<reference evidence="5 8" key="2">
    <citation type="journal article" date="2014" name="BMC Genomics">
        <title>An improved genome release (version Mt4.0) for the model legume Medicago truncatula.</title>
        <authorList>
            <person name="Tang H."/>
            <person name="Krishnakumar V."/>
            <person name="Bidwell S."/>
            <person name="Rosen B."/>
            <person name="Chan A."/>
            <person name="Zhou S."/>
            <person name="Gentzbittel L."/>
            <person name="Childs K.L."/>
            <person name="Yandell M."/>
            <person name="Gundlach H."/>
            <person name="Mayer K.F."/>
            <person name="Schwartz D.C."/>
            <person name="Town C.D."/>
        </authorList>
    </citation>
    <scope>GENOME REANNOTATION</scope>
    <source>
        <strain evidence="7 8">cv. Jemalong A17</strain>
    </source>
</reference>
<dbReference type="Pfam" id="PF01255">
    <property type="entry name" value="Prenyltransf"/>
    <property type="match status" value="1"/>
</dbReference>
<dbReference type="CDD" id="cd00475">
    <property type="entry name" value="Cis_IPPS"/>
    <property type="match status" value="1"/>
</dbReference>
<dbReference type="PaxDb" id="3880-AES98583"/>
<dbReference type="InterPro" id="IPR001441">
    <property type="entry name" value="UPP_synth-like"/>
</dbReference>
<dbReference type="NCBIfam" id="TIGR00055">
    <property type="entry name" value="uppS"/>
    <property type="match status" value="1"/>
</dbReference>
<proteinExistence type="inferred from homology"/>
<name>G7K6E5_MEDTR</name>
<sequence length="141" mass="16260">MIGDSSKLPKSLQRMISSVEESTKNHSKLQLIAAINYGGKYDVVQACKSVAKKVQDGSLHLEDIDENIIEKELETKCTEFPNPDLLIRTSGELRVSNFMLWQLAYAELFFNQKLWPDFGKDEFVEALSFFQKRQRRYGGRH</sequence>
<dbReference type="eggNOG" id="KOG1602">
    <property type="taxonomic scope" value="Eukaryota"/>
</dbReference>
<evidence type="ECO:0000313" key="7">
    <source>
        <dbReference type="EnsemblPlants" id="AES98583"/>
    </source>
</evidence>
<comment type="similarity">
    <text evidence="2 4">Belongs to the UPP synthase family.</text>
</comment>